<evidence type="ECO:0000313" key="2">
    <source>
        <dbReference type="Proteomes" id="UP001519344"/>
    </source>
</evidence>
<reference evidence="1 2" key="1">
    <citation type="submission" date="2021-03" db="EMBL/GenBank/DDBJ databases">
        <title>Genomic Encyclopedia of Type Strains, Phase IV (KMG-IV): sequencing the most valuable type-strain genomes for metagenomic binning, comparative biology and taxonomic classification.</title>
        <authorList>
            <person name="Goeker M."/>
        </authorList>
    </citation>
    <scope>NUCLEOTIDE SEQUENCE [LARGE SCALE GENOMIC DNA]</scope>
    <source>
        <strain evidence="1 2">DSM 24950</strain>
    </source>
</reference>
<comment type="caution">
    <text evidence="1">The sequence shown here is derived from an EMBL/GenBank/DDBJ whole genome shotgun (WGS) entry which is preliminary data.</text>
</comment>
<dbReference type="Proteomes" id="UP001519344">
    <property type="component" value="Unassembled WGS sequence"/>
</dbReference>
<accession>A0ABS4I6P0</accession>
<dbReference type="RefSeq" id="WP_167068583.1">
    <property type="nucleotide sequence ID" value="NZ_JAAOZR010000096.1"/>
</dbReference>
<dbReference type="EMBL" id="JAGGKV010000022">
    <property type="protein sequence ID" value="MBP1966503.1"/>
    <property type="molecule type" value="Genomic_DNA"/>
</dbReference>
<keyword evidence="2" id="KW-1185">Reference proteome</keyword>
<protein>
    <submittedName>
        <fullName evidence="1">Uncharacterized protein</fullName>
    </submittedName>
</protein>
<name>A0ABS4I6P0_9BACL</name>
<gene>
    <name evidence="1" type="ORF">J2Z65_005763</name>
</gene>
<sequence length="126" mass="14107">MNSKRVTFTTGILRRPKKTKFALVDVVNLHKFVSRKLTVQIFDWSSGSPVPLKVTPCGTRTCNVTVGPNKSVFLYADVSQVKFKYEVRITQRDCRTLVTNVFGVTNAPFTPQVGDTVLQSNLIKIT</sequence>
<organism evidence="1 2">
    <name type="scientific">Paenibacillus aceris</name>
    <dbReference type="NCBI Taxonomy" id="869555"/>
    <lineage>
        <taxon>Bacteria</taxon>
        <taxon>Bacillati</taxon>
        <taxon>Bacillota</taxon>
        <taxon>Bacilli</taxon>
        <taxon>Bacillales</taxon>
        <taxon>Paenibacillaceae</taxon>
        <taxon>Paenibacillus</taxon>
    </lineage>
</organism>
<proteinExistence type="predicted"/>
<evidence type="ECO:0000313" key="1">
    <source>
        <dbReference type="EMBL" id="MBP1966503.1"/>
    </source>
</evidence>